<dbReference type="NCBIfam" id="NF041518">
    <property type="entry name" value="choice_anch_Q"/>
    <property type="match status" value="1"/>
</dbReference>
<dbReference type="InterPro" id="IPR026341">
    <property type="entry name" value="T9SS_type_B"/>
</dbReference>
<feature type="domain" description="MBG" evidence="2">
    <location>
        <begin position="1543"/>
        <end position="1620"/>
    </location>
</feature>
<dbReference type="Gene3D" id="3.30.160.710">
    <property type="match status" value="2"/>
</dbReference>
<dbReference type="Gene3D" id="2.60.120.200">
    <property type="match status" value="1"/>
</dbReference>
<dbReference type="InterPro" id="IPR041248">
    <property type="entry name" value="YDG"/>
</dbReference>
<dbReference type="Pfam" id="PF18676">
    <property type="entry name" value="MBG_2"/>
    <property type="match status" value="9"/>
</dbReference>
<gene>
    <name evidence="3" type="ORF">FA048_11455</name>
</gene>
<feature type="domain" description="MBG" evidence="2">
    <location>
        <begin position="1799"/>
        <end position="1868"/>
    </location>
</feature>
<evidence type="ECO:0000259" key="2">
    <source>
        <dbReference type="Pfam" id="PF18676"/>
    </source>
</evidence>
<keyword evidence="4" id="KW-1185">Reference proteome</keyword>
<dbReference type="InterPro" id="IPR059226">
    <property type="entry name" value="Choice_anch_Q_dom"/>
</dbReference>
<protein>
    <submittedName>
        <fullName evidence="3">Gliding motility-associated C-terminal domain-containing protein</fullName>
    </submittedName>
</protein>
<feature type="domain" description="MBG" evidence="2">
    <location>
        <begin position="1039"/>
        <end position="1115"/>
    </location>
</feature>
<dbReference type="InterPro" id="IPR011050">
    <property type="entry name" value="Pectin_lyase_fold/virulence"/>
</dbReference>
<feature type="domain" description="MBG" evidence="2">
    <location>
        <begin position="1716"/>
        <end position="1793"/>
    </location>
</feature>
<dbReference type="SUPFAM" id="SSF49373">
    <property type="entry name" value="Invasin/intimin cell-adhesion fragments"/>
    <property type="match status" value="4"/>
</dbReference>
<dbReference type="RefSeq" id="WP_136840944.1">
    <property type="nucleotide sequence ID" value="NZ_SWBR01000002.1"/>
</dbReference>
<accession>A0A4U1CWR8</accession>
<feature type="domain" description="MBG" evidence="2">
    <location>
        <begin position="865"/>
        <end position="942"/>
    </location>
</feature>
<reference evidence="3 4" key="1">
    <citation type="submission" date="2019-04" db="EMBL/GenBank/DDBJ databases">
        <title>Pedobacter sp. RP-3-22 sp. nov., isolated from Arctic soil.</title>
        <authorList>
            <person name="Dahal R.H."/>
            <person name="Kim D.-U."/>
        </authorList>
    </citation>
    <scope>NUCLEOTIDE SEQUENCE [LARGE SCALE GENOMIC DNA]</scope>
    <source>
        <strain evidence="3 4">RP-3-22</strain>
    </source>
</reference>
<dbReference type="InterPro" id="IPR041286">
    <property type="entry name" value="MBG_2"/>
</dbReference>
<dbReference type="OrthoDB" id="355609at2"/>
<dbReference type="EMBL" id="SWBR01000002">
    <property type="protein sequence ID" value="TKC10779.1"/>
    <property type="molecule type" value="Genomic_DNA"/>
</dbReference>
<feature type="domain" description="YDG" evidence="1">
    <location>
        <begin position="764"/>
        <end position="851"/>
    </location>
</feature>
<proteinExistence type="predicted"/>
<feature type="domain" description="MBG" evidence="2">
    <location>
        <begin position="1212"/>
        <end position="1289"/>
    </location>
</feature>
<dbReference type="Proteomes" id="UP000309488">
    <property type="component" value="Unassembled WGS sequence"/>
</dbReference>
<dbReference type="NCBIfam" id="TIGR04131">
    <property type="entry name" value="Bac_Flav_CTERM"/>
    <property type="match status" value="1"/>
</dbReference>
<evidence type="ECO:0000259" key="1">
    <source>
        <dbReference type="Pfam" id="PF18657"/>
    </source>
</evidence>
<evidence type="ECO:0000313" key="3">
    <source>
        <dbReference type="EMBL" id="TKC10779.1"/>
    </source>
</evidence>
<evidence type="ECO:0000313" key="4">
    <source>
        <dbReference type="Proteomes" id="UP000309488"/>
    </source>
</evidence>
<dbReference type="SUPFAM" id="SSF51126">
    <property type="entry name" value="Pectin lyase-like"/>
    <property type="match status" value="1"/>
</dbReference>
<name>A0A4U1CWR8_9SPHI</name>
<comment type="caution">
    <text evidence="3">The sequence shown here is derived from an EMBL/GenBank/DDBJ whole genome shotgun (WGS) entry which is preliminary data.</text>
</comment>
<dbReference type="Gene3D" id="2.60.40.1080">
    <property type="match status" value="4"/>
</dbReference>
<dbReference type="InterPro" id="IPR008964">
    <property type="entry name" value="Invasin/intimin_cell_adhesion"/>
</dbReference>
<dbReference type="Pfam" id="PF13585">
    <property type="entry name" value="CHU_C"/>
    <property type="match status" value="1"/>
</dbReference>
<feature type="domain" description="MBG" evidence="2">
    <location>
        <begin position="1295"/>
        <end position="1364"/>
    </location>
</feature>
<dbReference type="InterPro" id="IPR037160">
    <property type="entry name" value="DNA_Pol_thumb_sf"/>
</dbReference>
<dbReference type="Pfam" id="PF18657">
    <property type="entry name" value="YDG"/>
    <property type="match status" value="1"/>
</dbReference>
<dbReference type="Gene3D" id="3.30.210.10">
    <property type="entry name" value="DNA polymerase, thumb domain"/>
    <property type="match status" value="5"/>
</dbReference>
<feature type="domain" description="MBG" evidence="2">
    <location>
        <begin position="1874"/>
        <end position="1948"/>
    </location>
</feature>
<organism evidence="3 4">
    <name type="scientific">Pedobacter polaris</name>
    <dbReference type="NCBI Taxonomy" id="2571273"/>
    <lineage>
        <taxon>Bacteria</taxon>
        <taxon>Pseudomonadati</taxon>
        <taxon>Bacteroidota</taxon>
        <taxon>Sphingobacteriia</taxon>
        <taxon>Sphingobacteriales</taxon>
        <taxon>Sphingobacteriaceae</taxon>
        <taxon>Pedobacter</taxon>
    </lineage>
</organism>
<feature type="domain" description="MBG" evidence="2">
    <location>
        <begin position="1370"/>
        <end position="1447"/>
    </location>
</feature>
<sequence>MKKLLPITLKMQTHMSSGFLNPLRKLILLISFLLGMLPAYGQVIFFEDFDHTNGPTAGGAGTYVFPSGWLLFNLDGRTPNPTVNYVNQAWERRDDFSHSVLDSAAFSTSYYSPIGQADDWMWTPEITIPLTSGTIRLNWNAVAQDPVYRDGYEVRIMASPNVPTGSYSNLLGASVRVFSIAEENSSWTNREIALDAYKGQKIRIAFRNNSVDKFLLLIDDVKVEEKAVPYTPLIAPNANIVYVNRAINSGSANGSSWANAVPELADALKFVKTNNAVATNPQVTQIWVAKGTYKPLYSPADNNFGNPATRDNSFLLVKDVKIYGGFDPDNGINNLANRNPKLAITTLSGDFNGDDVISGFGSTLSIINNSENAYHVLISAGTVGTAQLDGFTVNGGNANGFSGLINVNSQAISKFSGGGMYNNLSSANINQCTFSGNNANYGGGMLNITSSLIIDQCNFSGNSAISDGGGMYNSDSSPIITLNIFSGNIANNRGGGMYNSVSSPKLFNCLFAKNSSPNTSGGAIWHNDGVSALLQNCTIYGNSANGGNTGGLYVENGRFIVQNSLLWANQGLQYLTAGVAIITLNNNLIDGKTNTVNGNISATGITTAQLFTDAINGDYSLKFNSPAIGAGSNSLYEAADGNTGNSSLTTNKDLAGNSRLKGTNIDLGAYELQSQPQTINPTANITKTYGDANFEPGATSTSGLTISYTSADNSIAEAFQDAVDGNKWKINIKKAGTVNITATQAGNGSYDPATPVVFNLIANKKPVTLALTSVTISKEYDGNINATITTSDLSFVTGSIVGTDDLSILLTSTTANYDDKNVGVNKVVNIPLGNLNLNGTSAGNYNIANTTNIIANVGTITQKALTVKANNQTKTYDGAPYSGGNGVAYTGFALGDNEINALNGILEYEGTSQGAINTGNYTIVPKGYTSNNYNITYTNGNLLVTASIANVLSFNAQTGGTTILKTYGDGSINASAVASSNLAASYGSSNTAVASINAQGQVEIKGTGTALITASQAGDINFQPAPTISFTVQVNKKTLDVKANDYSKTYNGIPYSGGNGLSYTGFVYGESSTVLGGTVIYTGTSQGAVNTGNYQIIPSGLTANNYDLNYIAGTLNIIQSGSNVITFNSQIAGSNLNVTYGNGNIDASAVATSGLTVSYQSNNPAVAQVAANGTVTVLGAGVAMITTTQPGDSNQAAATPISFTINVAKKGLTITANNANKVYNAQAYAGGNGVSYTGFVTGESQINLQGVLSYTGMAIGATTVGSYFISPTGYTSNNYAITYQDGSLTITKAGLTITADAKNKTYGDNEPAFTYTVTGLIGTDGVTGLLVRTAGENVGSYAINLGSLTAGGNYSINYTPANLSIGQKTLTITANNQFRTYDGTAYIGGNGLSIAGFANGDNETNLQGAIVYSGTAQGAINTGTYTIIPSGLSNVNYAIAFANGTLTIGNSLDNTLSFNAQTVGSIINKIYGDASINASAVASSGLPASYQSSNTAVATVGANGQVNIVGVGTAAITASQPGNNNYIAATSISFDIIVIKKVLTVSANDFTKIYDGNAYNGGNGVLYSGFVNGEGTTVLNGSLSYTGTAQGALNKGTYTIIPAGLSANNYNFNYVAGTLSIEASGNNVITFNSQTAGGTVSAIYGDVAINAKAVATSGLGVSYASSNPLVASVDVNGLVRILGAGTSIITASQLGDANHQPATSINFTLNIQKKALIITANNTSKIYDGIAFTGGNGISYLGFVHGENEQSLQGSLSYLGTAQGAKNVNSYFIVPSGYASNNYAITYQSGSLTITKASLNIIAQAKSKIYGEADPFLTYAVTGLVGTDAISGSLARVPSENVGDYAINMGSLSASPNYTISYNGANLTIIKALLTVTAENKQICQNNGLPVFTVLYTGFKFGDNANNLSIKPTVSTAANSNSPAGNYLLTPTGGLSANYNFNYVNGSFIVFPTPVPSITNNTTNNVSKGETLVLTANGGTSYTWANTEGIVSGRNTAALTIRPTVTTTYTVTVSNANGCSEALNYTVEVRDDFQAISATNILTPNGDGINDLWVVKNIDMYPNNVVTIFDRAGRILFTQKGYQNTWDGTVNGSSLAENTYYYVIDFGTNKLKQKGYITLIRE</sequence>